<sequence>MSFTCFYPIAVFCSVVLFHLKAFHAGNEEIKYMNEKTINLAVTGLSKKVINLEEDASVDTLYQYLSESGFPVHYARNIRTSVCFDNQCRLLDIKLFWNPTGRYLGFELPEGEYLSKHDHDPFTEEEYIRLNELLSDPDLPLGNFGYNEIMMASEVPKEEIDGISGATSKDLLEYVVEGAAYTTHKLYKIIYGETRELIADWTKSSSNEEFIGLIINSGNYRDKIWGLELVKGRLWMYPEIKRLIWELAGSDDYSLSEKAINTLIPRDLEDEMFQRELMAHFSKFDYGRRNWLIQLLKNTRTVFASTVRLLNGQLLDMEVPLVVEILEIYKKNGIRDEETLKAVTELSASENKYLAAKAMEYLNTYDGNPDLYIF</sequence>
<gene>
    <name evidence="1" type="ORF">ACFPFU_08315</name>
</gene>
<accession>A0ABV9SZ51</accession>
<proteinExistence type="predicted"/>
<protein>
    <recommendedName>
        <fullName evidence="3">HEAT repeat protein</fullName>
    </recommendedName>
</protein>
<reference evidence="2" key="1">
    <citation type="journal article" date="2019" name="Int. J. Syst. Evol. Microbiol.">
        <title>The Global Catalogue of Microorganisms (GCM) 10K type strain sequencing project: providing services to taxonomists for standard genome sequencing and annotation.</title>
        <authorList>
            <consortium name="The Broad Institute Genomics Platform"/>
            <consortium name="The Broad Institute Genome Sequencing Center for Infectious Disease"/>
            <person name="Wu L."/>
            <person name="Ma J."/>
        </authorList>
    </citation>
    <scope>NUCLEOTIDE SEQUENCE [LARGE SCALE GENOMIC DNA]</scope>
    <source>
        <strain evidence="2">CGMCC 4.7466</strain>
    </source>
</reference>
<name>A0ABV9SZ51_9BACT</name>
<evidence type="ECO:0008006" key="3">
    <source>
        <dbReference type="Google" id="ProtNLM"/>
    </source>
</evidence>
<dbReference type="Proteomes" id="UP001595818">
    <property type="component" value="Unassembled WGS sequence"/>
</dbReference>
<organism evidence="1 2">
    <name type="scientific">Negadavirga shengliensis</name>
    <dbReference type="NCBI Taxonomy" id="1389218"/>
    <lineage>
        <taxon>Bacteria</taxon>
        <taxon>Pseudomonadati</taxon>
        <taxon>Bacteroidota</taxon>
        <taxon>Cytophagia</taxon>
        <taxon>Cytophagales</taxon>
        <taxon>Cyclobacteriaceae</taxon>
        <taxon>Negadavirga</taxon>
    </lineage>
</organism>
<keyword evidence="2" id="KW-1185">Reference proteome</keyword>
<dbReference type="RefSeq" id="WP_377063397.1">
    <property type="nucleotide sequence ID" value="NZ_JBHSJJ010000004.1"/>
</dbReference>
<comment type="caution">
    <text evidence="1">The sequence shown here is derived from an EMBL/GenBank/DDBJ whole genome shotgun (WGS) entry which is preliminary data.</text>
</comment>
<evidence type="ECO:0000313" key="1">
    <source>
        <dbReference type="EMBL" id="MFC4871687.1"/>
    </source>
</evidence>
<evidence type="ECO:0000313" key="2">
    <source>
        <dbReference type="Proteomes" id="UP001595818"/>
    </source>
</evidence>
<dbReference type="EMBL" id="JBHSJJ010000004">
    <property type="protein sequence ID" value="MFC4871687.1"/>
    <property type="molecule type" value="Genomic_DNA"/>
</dbReference>